<dbReference type="InterPro" id="IPR007527">
    <property type="entry name" value="Znf_SWIM"/>
</dbReference>
<keyword evidence="1" id="KW-0863">Zinc-finger</keyword>
<sequence length="302" mass="33643">MPGKIPKTASIPALLEQLQKYCRDSSIDTDDPESDGKLSLARAREGAKWAERYIVQKEHEKWEVVYIDPSRKYYAIVEDKLAHAAGNQETLDCMVGHYLARVAGDDECMPWINFQDFKTTVENIYLIDRAAVRACTCYKGRDPPCKHVIATTLLEGMTLDAYGLPGVGIEDLLSFGPKARGRPRLSKKKALEIDPEYQKRGEKHFHGGEVAKRAASSRMPHNARRVKTSRSNEAQSSLVQVPLADRPPANEADTSQLSHEVQDIPLAKTPSTAPKRIEPVEITTDRLINEEVGGDSTAMVLY</sequence>
<reference evidence="4 5" key="1">
    <citation type="submission" date="2020-04" db="EMBL/GenBank/DDBJ databases">
        <title>Perkinsus olseni comparative genomics.</title>
        <authorList>
            <person name="Bogema D.R."/>
        </authorList>
    </citation>
    <scope>NUCLEOTIDE SEQUENCE [LARGE SCALE GENOMIC DNA]</scope>
    <source>
        <strain evidence="4 5">ATCC PRA-207</strain>
    </source>
</reference>
<dbReference type="Proteomes" id="UP000553632">
    <property type="component" value="Unassembled WGS sequence"/>
</dbReference>
<dbReference type="GO" id="GO:0008270">
    <property type="term" value="F:zinc ion binding"/>
    <property type="evidence" value="ECO:0007669"/>
    <property type="project" value="UniProtKB-KW"/>
</dbReference>
<feature type="compositionally biased region" description="Basic and acidic residues" evidence="2">
    <location>
        <begin position="189"/>
        <end position="212"/>
    </location>
</feature>
<dbReference type="AlphaFoldDB" id="A0A7J6S1Y7"/>
<organism evidence="4 5">
    <name type="scientific">Perkinsus olseni</name>
    <name type="common">Perkinsus atlanticus</name>
    <dbReference type="NCBI Taxonomy" id="32597"/>
    <lineage>
        <taxon>Eukaryota</taxon>
        <taxon>Sar</taxon>
        <taxon>Alveolata</taxon>
        <taxon>Perkinsozoa</taxon>
        <taxon>Perkinsea</taxon>
        <taxon>Perkinsida</taxon>
        <taxon>Perkinsidae</taxon>
        <taxon>Perkinsus</taxon>
    </lineage>
</organism>
<evidence type="ECO:0000256" key="2">
    <source>
        <dbReference type="SAM" id="MobiDB-lite"/>
    </source>
</evidence>
<proteinExistence type="predicted"/>
<gene>
    <name evidence="4" type="ORF">FOZ63_033164</name>
</gene>
<feature type="region of interest" description="Disordered" evidence="2">
    <location>
        <begin position="180"/>
        <end position="278"/>
    </location>
</feature>
<name>A0A7J6S1Y7_PEROL</name>
<keyword evidence="1" id="KW-0862">Zinc</keyword>
<dbReference type="EMBL" id="JABANO010021356">
    <property type="protein sequence ID" value="KAF4726949.1"/>
    <property type="molecule type" value="Genomic_DNA"/>
</dbReference>
<keyword evidence="1" id="KW-0479">Metal-binding</keyword>
<feature type="domain" description="SWIM-type" evidence="3">
    <location>
        <begin position="125"/>
        <end position="156"/>
    </location>
</feature>
<evidence type="ECO:0000313" key="4">
    <source>
        <dbReference type="EMBL" id="KAF4726949.1"/>
    </source>
</evidence>
<protein>
    <recommendedName>
        <fullName evidence="3">SWIM-type domain-containing protein</fullName>
    </recommendedName>
</protein>
<keyword evidence="5" id="KW-1185">Reference proteome</keyword>
<evidence type="ECO:0000259" key="3">
    <source>
        <dbReference type="PROSITE" id="PS50966"/>
    </source>
</evidence>
<dbReference type="PROSITE" id="PS50966">
    <property type="entry name" value="ZF_SWIM"/>
    <property type="match status" value="1"/>
</dbReference>
<evidence type="ECO:0000256" key="1">
    <source>
        <dbReference type="PROSITE-ProRule" id="PRU00325"/>
    </source>
</evidence>
<feature type="compositionally biased region" description="Polar residues" evidence="2">
    <location>
        <begin position="229"/>
        <end position="239"/>
    </location>
</feature>
<comment type="caution">
    <text evidence="4">The sequence shown here is derived from an EMBL/GenBank/DDBJ whole genome shotgun (WGS) entry which is preliminary data.</text>
</comment>
<accession>A0A7J6S1Y7</accession>
<evidence type="ECO:0000313" key="5">
    <source>
        <dbReference type="Proteomes" id="UP000553632"/>
    </source>
</evidence>